<keyword evidence="5" id="KW-1185">Reference proteome</keyword>
<organism evidence="4 5">
    <name type="scientific">Candidatus Accumulibacter adjunctus</name>
    <dbReference type="NCBI Taxonomy" id="1454001"/>
    <lineage>
        <taxon>Bacteria</taxon>
        <taxon>Pseudomonadati</taxon>
        <taxon>Pseudomonadota</taxon>
        <taxon>Betaproteobacteria</taxon>
        <taxon>Candidatus Accumulibacter</taxon>
    </lineage>
</organism>
<sequence>MSEEGQFFRPVKDFCQRQVVTCAPDDRLVDVVGVMREKNISSVVVLENRLPHGIMTDRDLRNKVVATGLDPTTLSVRAIMNSPLSVIRESDLLYEALYRMSRQRIHRLAVVDGKGRLSGIITDSDIIRLQANTPHQLVLDIERATSLEELRSVFERIQGLVLHISDGGAGTRSVRDLVRMIAHLNDQVLLRLIALLRQDRFADLPARFALVVLGSEGRGEQTLLTDQDNAIVYGDELGADEVSRIEDFAQHLIESLTAIGIPPCPGGIMASNKEWRRSLGKWRDQLARWLQAPTPKHVLSCGTFVDIRTIFGDPSFEQELKDQLYTHVRRDKLFLMRMVENTLRFAPPIGWFGRIKAESEGAHSGMLEIKKAGIFAISEGVKALAIQAGKLEGSTHQRLDMLVRDKVVNRKMAATISESFDFLVLMRLRAQVEAVREGRQPDNYVVLERLNTMELGRLQLALKGVENFQAFIKGHFALHLLR</sequence>
<evidence type="ECO:0000259" key="3">
    <source>
        <dbReference type="PROSITE" id="PS51371"/>
    </source>
</evidence>
<dbReference type="Pfam" id="PF10335">
    <property type="entry name" value="DUF294_C"/>
    <property type="match status" value="1"/>
</dbReference>
<accession>A0A011MQH9</accession>
<evidence type="ECO:0000313" key="4">
    <source>
        <dbReference type="EMBL" id="EXI64861.1"/>
    </source>
</evidence>
<reference evidence="4" key="1">
    <citation type="submission" date="2014-02" db="EMBL/GenBank/DDBJ databases">
        <title>Expanding our view of genomic diversity in Candidatus Accumulibacter clades.</title>
        <authorList>
            <person name="Skennerton C.T."/>
            <person name="Barr J.J."/>
            <person name="Slater F.R."/>
            <person name="Bond P.L."/>
            <person name="Tyson G.W."/>
        </authorList>
    </citation>
    <scope>NUCLEOTIDE SEQUENCE [LARGE SCALE GENOMIC DNA]</scope>
</reference>
<dbReference type="InterPro" id="IPR005105">
    <property type="entry name" value="GlnD_Uridyltrans_N"/>
</dbReference>
<dbReference type="SMART" id="SM00116">
    <property type="entry name" value="CBS"/>
    <property type="match status" value="2"/>
</dbReference>
<dbReference type="Gene3D" id="3.10.580.10">
    <property type="entry name" value="CBS-domain"/>
    <property type="match status" value="1"/>
</dbReference>
<feature type="domain" description="CBS" evidence="3">
    <location>
        <begin position="80"/>
        <end position="137"/>
    </location>
</feature>
<dbReference type="InterPro" id="IPR046342">
    <property type="entry name" value="CBS_dom_sf"/>
</dbReference>
<dbReference type="InterPro" id="IPR043519">
    <property type="entry name" value="NT_sf"/>
</dbReference>
<name>A0A011MQH9_9PROT</name>
<dbReference type="Pfam" id="PF00571">
    <property type="entry name" value="CBS"/>
    <property type="match status" value="2"/>
</dbReference>
<dbReference type="CDD" id="cd05401">
    <property type="entry name" value="NT_GlnE_GlnD_like"/>
    <property type="match status" value="1"/>
</dbReference>
<comment type="caution">
    <text evidence="4">The sequence shown here is derived from an EMBL/GenBank/DDBJ whole genome shotgun (WGS) entry which is preliminary data.</text>
</comment>
<dbReference type="PROSITE" id="PS51371">
    <property type="entry name" value="CBS"/>
    <property type="match status" value="2"/>
</dbReference>
<evidence type="ECO:0000256" key="2">
    <source>
        <dbReference type="PROSITE-ProRule" id="PRU00703"/>
    </source>
</evidence>
<dbReference type="GO" id="GO:0008773">
    <property type="term" value="F:[protein-PII] uridylyltransferase activity"/>
    <property type="evidence" value="ECO:0007669"/>
    <property type="project" value="InterPro"/>
</dbReference>
<dbReference type="InterPro" id="IPR051257">
    <property type="entry name" value="Diverse_CBS-Domain"/>
</dbReference>
<dbReference type="AlphaFoldDB" id="A0A011MQH9"/>
<dbReference type="PANTHER" id="PTHR43080">
    <property type="entry name" value="CBS DOMAIN-CONTAINING PROTEIN CBSX3, MITOCHONDRIAL"/>
    <property type="match status" value="1"/>
</dbReference>
<dbReference type="SUPFAM" id="SSF54631">
    <property type="entry name" value="CBS-domain pair"/>
    <property type="match status" value="1"/>
</dbReference>
<evidence type="ECO:0000256" key="1">
    <source>
        <dbReference type="ARBA" id="ARBA00023122"/>
    </source>
</evidence>
<dbReference type="PANTHER" id="PTHR43080:SF2">
    <property type="entry name" value="CBS DOMAIN-CONTAINING PROTEIN"/>
    <property type="match status" value="1"/>
</dbReference>
<proteinExistence type="predicted"/>
<dbReference type="InterPro" id="IPR000644">
    <property type="entry name" value="CBS_dom"/>
</dbReference>
<dbReference type="STRING" id="1454001.AW08_03609"/>
<keyword evidence="1 2" id="KW-0129">CBS domain</keyword>
<feature type="domain" description="CBS" evidence="3">
    <location>
        <begin position="15"/>
        <end position="71"/>
    </location>
</feature>
<dbReference type="InterPro" id="IPR018821">
    <property type="entry name" value="DUF294_put_nucleoTrafse_sb-bd"/>
</dbReference>
<gene>
    <name evidence="4" type="primary">hrp1_2</name>
    <name evidence="4" type="ORF">AW08_03609</name>
</gene>
<dbReference type="EMBL" id="JFAX01000032">
    <property type="protein sequence ID" value="EXI64861.1"/>
    <property type="molecule type" value="Genomic_DNA"/>
</dbReference>
<evidence type="ECO:0000313" key="5">
    <source>
        <dbReference type="Proteomes" id="UP000020218"/>
    </source>
</evidence>
<dbReference type="Pfam" id="PF03445">
    <property type="entry name" value="DUF294"/>
    <property type="match status" value="1"/>
</dbReference>
<dbReference type="PATRIC" id="fig|1454001.3.peg.3647"/>
<protein>
    <submittedName>
        <fullName evidence="4">Hypoxic response protein 1</fullName>
    </submittedName>
</protein>
<dbReference type="SUPFAM" id="SSF81301">
    <property type="entry name" value="Nucleotidyltransferase"/>
    <property type="match status" value="1"/>
</dbReference>
<dbReference type="Proteomes" id="UP000020218">
    <property type="component" value="Unassembled WGS sequence"/>
</dbReference>